<dbReference type="Proteomes" id="UP000266723">
    <property type="component" value="Unassembled WGS sequence"/>
</dbReference>
<feature type="region of interest" description="Disordered" evidence="1">
    <location>
        <begin position="1"/>
        <end position="28"/>
    </location>
</feature>
<evidence type="ECO:0000313" key="3">
    <source>
        <dbReference type="Proteomes" id="UP000266723"/>
    </source>
</evidence>
<proteinExistence type="predicted"/>
<name>A0ABQ7AWT0_BRACR</name>
<comment type="caution">
    <text evidence="2">The sequence shown here is derived from an EMBL/GenBank/DDBJ whole genome shotgun (WGS) entry which is preliminary data.</text>
</comment>
<accession>A0ABQ7AWT0</accession>
<organism evidence="2 3">
    <name type="scientific">Brassica cretica</name>
    <name type="common">Mustard</name>
    <dbReference type="NCBI Taxonomy" id="69181"/>
    <lineage>
        <taxon>Eukaryota</taxon>
        <taxon>Viridiplantae</taxon>
        <taxon>Streptophyta</taxon>
        <taxon>Embryophyta</taxon>
        <taxon>Tracheophyta</taxon>
        <taxon>Spermatophyta</taxon>
        <taxon>Magnoliopsida</taxon>
        <taxon>eudicotyledons</taxon>
        <taxon>Gunneridae</taxon>
        <taxon>Pentapetalae</taxon>
        <taxon>rosids</taxon>
        <taxon>malvids</taxon>
        <taxon>Brassicales</taxon>
        <taxon>Brassicaceae</taxon>
        <taxon>Brassiceae</taxon>
        <taxon>Brassica</taxon>
    </lineage>
</organism>
<protein>
    <submittedName>
        <fullName evidence="2">Uncharacterized protein</fullName>
    </submittedName>
</protein>
<evidence type="ECO:0000313" key="2">
    <source>
        <dbReference type="EMBL" id="KAF3518542.1"/>
    </source>
</evidence>
<dbReference type="EMBL" id="QGKV02001556">
    <property type="protein sequence ID" value="KAF3518542.1"/>
    <property type="molecule type" value="Genomic_DNA"/>
</dbReference>
<sequence>MSDVCCRSELKEDKERREGRSDQKPRAERAAILASKSQKLWLQRLEECQDATFIFFFSRFFENPTLDGF</sequence>
<gene>
    <name evidence="2" type="ORF">DY000_02063575</name>
</gene>
<reference evidence="2 3" key="1">
    <citation type="journal article" date="2020" name="BMC Genomics">
        <title>Intraspecific diversification of the crop wild relative Brassica cretica Lam. using demographic model selection.</title>
        <authorList>
            <person name="Kioukis A."/>
            <person name="Michalopoulou V.A."/>
            <person name="Briers L."/>
            <person name="Pirintsos S."/>
            <person name="Studholme D.J."/>
            <person name="Pavlidis P."/>
            <person name="Sarris P.F."/>
        </authorList>
    </citation>
    <scope>NUCLEOTIDE SEQUENCE [LARGE SCALE GENOMIC DNA]</scope>
    <source>
        <strain evidence="3">cv. PFS-1207/04</strain>
    </source>
</reference>
<evidence type="ECO:0000256" key="1">
    <source>
        <dbReference type="SAM" id="MobiDB-lite"/>
    </source>
</evidence>
<keyword evidence="3" id="KW-1185">Reference proteome</keyword>